<accession>A0A1H4ETJ3</accession>
<dbReference type="CDD" id="cd06426">
    <property type="entry name" value="NTP_transferase_like_2"/>
    <property type="match status" value="1"/>
</dbReference>
<dbReference type="Pfam" id="PF00483">
    <property type="entry name" value="NTP_transferase"/>
    <property type="match status" value="1"/>
</dbReference>
<dbReference type="AlphaFoldDB" id="A0A1H4ETJ3"/>
<evidence type="ECO:0000313" key="4">
    <source>
        <dbReference type="Proteomes" id="UP000182257"/>
    </source>
</evidence>
<organism evidence="3 4">
    <name type="scientific">Xylanibacter ruminicola</name>
    <name type="common">Prevotella ruminicola</name>
    <dbReference type="NCBI Taxonomy" id="839"/>
    <lineage>
        <taxon>Bacteria</taxon>
        <taxon>Pseudomonadati</taxon>
        <taxon>Bacteroidota</taxon>
        <taxon>Bacteroidia</taxon>
        <taxon>Bacteroidales</taxon>
        <taxon>Prevotellaceae</taxon>
        <taxon>Xylanibacter</taxon>
    </lineage>
</organism>
<dbReference type="PROSITE" id="PS51371">
    <property type="entry name" value="CBS"/>
    <property type="match status" value="1"/>
</dbReference>
<sequence length="347" mass="39401">MVEKKYIIPQNQTLLAALKQINALWTGPLVLFVVDDEGRMVGTLTDGDARRALTSGASVQDKIGVIMNTNFKFIREGEGEIVSELRKQREMKMKLVPILKKDNSISEIINLEDYITKLPIDAVMMAGGKGERLRPLTEKTPKPLLPVGDKAIIDHNIDRLISYGVQHISVTVNYLREQVEEHFAEPHNGVQIQTVREPRFLGTIGSIKFVPKFYNDTVLLMNSDIFTNIDYEDFFLHFQQHDAEMSVAAIPYNVSIPYGILDLEGRNIQGLVEKPKYTYYANAGIYLIKRRALNQIPNDVFFNATDLVEKLISDGKNVIRYPLNGTWIDIGNPQEYQNAIELAKHLR</sequence>
<dbReference type="GO" id="GO:0016740">
    <property type="term" value="F:transferase activity"/>
    <property type="evidence" value="ECO:0007669"/>
    <property type="project" value="UniProtKB-KW"/>
</dbReference>
<dbReference type="SUPFAM" id="SSF54631">
    <property type="entry name" value="CBS-domain pair"/>
    <property type="match status" value="1"/>
</dbReference>
<proteinExistence type="predicted"/>
<name>A0A1H4ETJ3_XYLRU</name>
<keyword evidence="3" id="KW-0808">Transferase</keyword>
<dbReference type="EMBL" id="FNRF01000006">
    <property type="protein sequence ID" value="SEA87850.1"/>
    <property type="molecule type" value="Genomic_DNA"/>
</dbReference>
<dbReference type="InterPro" id="IPR050486">
    <property type="entry name" value="Mannose-1P_guanyltransferase"/>
</dbReference>
<evidence type="ECO:0000259" key="2">
    <source>
        <dbReference type="PROSITE" id="PS51371"/>
    </source>
</evidence>
<protein>
    <submittedName>
        <fullName evidence="3">Nucleotidyl transferase</fullName>
    </submittedName>
</protein>
<feature type="domain" description="CBS" evidence="2">
    <location>
        <begin position="1"/>
        <end position="59"/>
    </location>
</feature>
<dbReference type="Pfam" id="PF00571">
    <property type="entry name" value="CBS"/>
    <property type="match status" value="1"/>
</dbReference>
<dbReference type="RefSeq" id="WP_074762140.1">
    <property type="nucleotide sequence ID" value="NZ_FNRF01000006.1"/>
</dbReference>
<dbReference type="InterPro" id="IPR029044">
    <property type="entry name" value="Nucleotide-diphossugar_trans"/>
</dbReference>
<dbReference type="InterPro" id="IPR000644">
    <property type="entry name" value="CBS_dom"/>
</dbReference>
<dbReference type="InterPro" id="IPR046342">
    <property type="entry name" value="CBS_dom_sf"/>
</dbReference>
<evidence type="ECO:0000313" key="3">
    <source>
        <dbReference type="EMBL" id="SEA87850.1"/>
    </source>
</evidence>
<dbReference type="Gene3D" id="3.10.580.10">
    <property type="entry name" value="CBS-domain"/>
    <property type="match status" value="1"/>
</dbReference>
<dbReference type="OrthoDB" id="9813880at2"/>
<evidence type="ECO:0000256" key="1">
    <source>
        <dbReference type="PROSITE-ProRule" id="PRU00703"/>
    </source>
</evidence>
<dbReference type="SUPFAM" id="SSF53448">
    <property type="entry name" value="Nucleotide-diphospho-sugar transferases"/>
    <property type="match status" value="1"/>
</dbReference>
<dbReference type="Gene3D" id="3.90.550.10">
    <property type="entry name" value="Spore Coat Polysaccharide Biosynthesis Protein SpsA, Chain A"/>
    <property type="match status" value="1"/>
</dbReference>
<dbReference type="Proteomes" id="UP000182257">
    <property type="component" value="Unassembled WGS sequence"/>
</dbReference>
<gene>
    <name evidence="3" type="ORF">SAMN05216462_2926</name>
</gene>
<dbReference type="InterPro" id="IPR005835">
    <property type="entry name" value="NTP_transferase_dom"/>
</dbReference>
<reference evidence="3 4" key="1">
    <citation type="submission" date="2016-10" db="EMBL/GenBank/DDBJ databases">
        <authorList>
            <person name="de Groot N.N."/>
        </authorList>
    </citation>
    <scope>NUCLEOTIDE SEQUENCE [LARGE SCALE GENOMIC DNA]</scope>
    <source>
        <strain evidence="3 4">D31d</strain>
    </source>
</reference>
<dbReference type="PANTHER" id="PTHR22572">
    <property type="entry name" value="SUGAR-1-PHOSPHATE GUANYL TRANSFERASE"/>
    <property type="match status" value="1"/>
</dbReference>
<keyword evidence="1" id="KW-0129">CBS domain</keyword>